<name>G5INU5_9FIRM</name>
<sequence>MDEESEEYNLNGRYQLEEDLELGWLWK</sequence>
<feature type="non-terminal residue" evidence="1">
    <location>
        <position position="27"/>
    </location>
</feature>
<dbReference type="HOGENOM" id="CLU_220128_0_0_9"/>
<proteinExistence type="predicted"/>
<protein>
    <submittedName>
        <fullName evidence="1">Uncharacterized protein</fullName>
    </submittedName>
</protein>
<accession>G5INU5</accession>
<gene>
    <name evidence="1" type="ORF">HMPREF9473_05173</name>
</gene>
<comment type="caution">
    <text evidence="1">The sequence shown here is derived from an EMBL/GenBank/DDBJ whole genome shotgun (WGS) entry which is preliminary data.</text>
</comment>
<dbReference type="EMBL" id="ADLN01000133">
    <property type="protein sequence ID" value="EHI56840.1"/>
    <property type="molecule type" value="Genomic_DNA"/>
</dbReference>
<dbReference type="Proteomes" id="UP000005384">
    <property type="component" value="Unassembled WGS sequence"/>
</dbReference>
<keyword evidence="2" id="KW-1185">Reference proteome</keyword>
<organism evidence="1 2">
    <name type="scientific">Hungatella hathewayi WAL-18680</name>
    <dbReference type="NCBI Taxonomy" id="742737"/>
    <lineage>
        <taxon>Bacteria</taxon>
        <taxon>Bacillati</taxon>
        <taxon>Bacillota</taxon>
        <taxon>Clostridia</taxon>
        <taxon>Lachnospirales</taxon>
        <taxon>Lachnospiraceae</taxon>
        <taxon>Hungatella</taxon>
    </lineage>
</organism>
<dbReference type="AlphaFoldDB" id="G5INU5"/>
<reference evidence="1 2" key="1">
    <citation type="submission" date="2011-08" db="EMBL/GenBank/DDBJ databases">
        <title>The Genome Sequence of Clostridium hathewayi WAL-18680.</title>
        <authorList>
            <consortium name="The Broad Institute Genome Sequencing Platform"/>
            <person name="Earl A."/>
            <person name="Ward D."/>
            <person name="Feldgarden M."/>
            <person name="Gevers D."/>
            <person name="Finegold S.M."/>
            <person name="Summanen P.H."/>
            <person name="Molitoris D.R."/>
            <person name="Song M."/>
            <person name="Daigneault M."/>
            <person name="Allen-Vercoe E."/>
            <person name="Young S.K."/>
            <person name="Zeng Q."/>
            <person name="Gargeya S."/>
            <person name="Fitzgerald M."/>
            <person name="Haas B."/>
            <person name="Abouelleil A."/>
            <person name="Alvarado L."/>
            <person name="Arachchi H.M."/>
            <person name="Berlin A."/>
            <person name="Brown A."/>
            <person name="Chapman S.B."/>
            <person name="Chen Z."/>
            <person name="Dunbar C."/>
            <person name="Freedman E."/>
            <person name="Gearin G."/>
            <person name="Gellesch M."/>
            <person name="Goldberg J."/>
            <person name="Griggs A."/>
            <person name="Gujja S."/>
            <person name="Heiman D."/>
            <person name="Howarth C."/>
            <person name="Larson L."/>
            <person name="Lui A."/>
            <person name="MacDonald P.J.P."/>
            <person name="Montmayeur A."/>
            <person name="Murphy C."/>
            <person name="Neiman D."/>
            <person name="Pearson M."/>
            <person name="Priest M."/>
            <person name="Roberts A."/>
            <person name="Saif S."/>
            <person name="Shea T."/>
            <person name="Shenoy N."/>
            <person name="Sisk P."/>
            <person name="Stolte C."/>
            <person name="Sykes S."/>
            <person name="Wortman J."/>
            <person name="Nusbaum C."/>
            <person name="Birren B."/>
        </authorList>
    </citation>
    <scope>NUCLEOTIDE SEQUENCE [LARGE SCALE GENOMIC DNA]</scope>
    <source>
        <strain evidence="1 2">WAL-18680</strain>
    </source>
</reference>
<evidence type="ECO:0000313" key="2">
    <source>
        <dbReference type="Proteomes" id="UP000005384"/>
    </source>
</evidence>
<evidence type="ECO:0000313" key="1">
    <source>
        <dbReference type="EMBL" id="EHI56840.1"/>
    </source>
</evidence>